<dbReference type="GO" id="GO:0009306">
    <property type="term" value="P:protein secretion"/>
    <property type="evidence" value="ECO:0007669"/>
    <property type="project" value="InterPro"/>
</dbReference>
<dbReference type="EMBL" id="BONK01000012">
    <property type="protein sequence ID" value="GIG22544.1"/>
    <property type="molecule type" value="Genomic_DNA"/>
</dbReference>
<keyword evidence="2" id="KW-1185">Reference proteome</keyword>
<evidence type="ECO:0000313" key="1">
    <source>
        <dbReference type="EMBL" id="GIG22544.1"/>
    </source>
</evidence>
<sequence>MSELTVDTSAMRAHARAVEGIAARLSEAADASATAAMPDASFGLLCAFLLPPATLVQTLAAGSVQAAATAMEGIATTIGGSADAYDAIDGAVHDALSRITKALS</sequence>
<dbReference type="AlphaFoldDB" id="A0A919P7U8"/>
<protein>
    <recommendedName>
        <fullName evidence="3">ESX-1 secretion-associated protein</fullName>
    </recommendedName>
</protein>
<dbReference type="InterPro" id="IPR022536">
    <property type="entry name" value="EspC"/>
</dbReference>
<dbReference type="Proteomes" id="UP000632740">
    <property type="component" value="Unassembled WGS sequence"/>
</dbReference>
<dbReference type="RefSeq" id="WP_203757411.1">
    <property type="nucleotide sequence ID" value="NZ_BONK01000012.1"/>
</dbReference>
<accession>A0A919P7U8</accession>
<organism evidence="1 2">
    <name type="scientific">Cellulomonas chitinilytica</name>
    <dbReference type="NCBI Taxonomy" id="398759"/>
    <lineage>
        <taxon>Bacteria</taxon>
        <taxon>Bacillati</taxon>
        <taxon>Actinomycetota</taxon>
        <taxon>Actinomycetes</taxon>
        <taxon>Micrococcales</taxon>
        <taxon>Cellulomonadaceae</taxon>
        <taxon>Cellulomonas</taxon>
    </lineage>
</organism>
<dbReference type="Pfam" id="PF10824">
    <property type="entry name" value="T7SS_ESX_EspC"/>
    <property type="match status" value="1"/>
</dbReference>
<gene>
    <name evidence="1" type="ORF">Cch01nite_32680</name>
</gene>
<evidence type="ECO:0008006" key="3">
    <source>
        <dbReference type="Google" id="ProtNLM"/>
    </source>
</evidence>
<evidence type="ECO:0000313" key="2">
    <source>
        <dbReference type="Proteomes" id="UP000632740"/>
    </source>
</evidence>
<reference evidence="1" key="1">
    <citation type="submission" date="2021-01" db="EMBL/GenBank/DDBJ databases">
        <title>Whole genome shotgun sequence of Cellulomonas chitinilytica NBRC 110799.</title>
        <authorList>
            <person name="Komaki H."/>
            <person name="Tamura T."/>
        </authorList>
    </citation>
    <scope>NUCLEOTIDE SEQUENCE</scope>
    <source>
        <strain evidence="1">NBRC 110799</strain>
    </source>
</reference>
<proteinExistence type="predicted"/>
<comment type="caution">
    <text evidence="1">The sequence shown here is derived from an EMBL/GenBank/DDBJ whole genome shotgun (WGS) entry which is preliminary data.</text>
</comment>
<name>A0A919P7U8_9CELL</name>